<organism evidence="1 2">
    <name type="scientific">Parvibacter caecicola</name>
    <dbReference type="NCBI Taxonomy" id="747645"/>
    <lineage>
        <taxon>Bacteria</taxon>
        <taxon>Bacillati</taxon>
        <taxon>Actinomycetota</taxon>
        <taxon>Coriobacteriia</taxon>
        <taxon>Coriobacteriales</taxon>
        <taxon>Coriobacteriaceae</taxon>
        <taxon>Parvibacter</taxon>
    </lineage>
</organism>
<evidence type="ECO:0000313" key="1">
    <source>
        <dbReference type="EMBL" id="MBB3171807.1"/>
    </source>
</evidence>
<dbReference type="GeneID" id="93356924"/>
<protein>
    <submittedName>
        <fullName evidence="1">Uncharacterized protein</fullName>
    </submittedName>
</protein>
<evidence type="ECO:0000313" key="2">
    <source>
        <dbReference type="Proteomes" id="UP000530850"/>
    </source>
</evidence>
<proteinExistence type="predicted"/>
<name>A0A7W5D368_9ACTN</name>
<comment type="caution">
    <text evidence="1">The sequence shown here is derived from an EMBL/GenBank/DDBJ whole genome shotgun (WGS) entry which is preliminary data.</text>
</comment>
<reference evidence="1 2" key="1">
    <citation type="submission" date="2020-08" db="EMBL/GenBank/DDBJ databases">
        <title>Sequencing the genomes of 1000 actinobacteria strains.</title>
        <authorList>
            <person name="Klenk H.-P."/>
        </authorList>
    </citation>
    <scope>NUCLEOTIDE SEQUENCE [LARGE SCALE GENOMIC DNA]</scope>
    <source>
        <strain evidence="1 2">DSM 22242</strain>
    </source>
</reference>
<dbReference type="EMBL" id="JACHYA010000005">
    <property type="protein sequence ID" value="MBB3171807.1"/>
    <property type="molecule type" value="Genomic_DNA"/>
</dbReference>
<gene>
    <name evidence="1" type="ORF">FHR31_001633</name>
</gene>
<accession>A0A7W5D368</accession>
<sequence>MGCDVRLFWADRYGRERGIYEFAEGQFFVQVEGEVDFSLDIPKGTGTAQGCYVMMEDSEFGGIVDSLTVDTSKDTVTIGGRTWHGVLESALVVPDKGKDYLEASGECNAILAMLVARLNLGYIFKASAADSGFRVSGHRFSRLGSEMGGWTAMRKMLLSAGAKLQIRYSGADRRVILSAVPRGNYVDNYMDGESHAFSITKGRPVNHLHCMGTGELANRTIVDLYADAKGRVGEVQTLFGQDYNGAVYDSPSADATALREDGRKFLEQCQGELSSCTMRSEESGAYEIDDVVGGSSVEEGFSVVTSIAQKIAILKDGHVEYETKTETEV</sequence>
<dbReference type="RefSeq" id="WP_123185621.1">
    <property type="nucleotide sequence ID" value="NZ_JACHYA010000005.1"/>
</dbReference>
<dbReference type="AlphaFoldDB" id="A0A7W5D368"/>
<dbReference type="Proteomes" id="UP000530850">
    <property type="component" value="Unassembled WGS sequence"/>
</dbReference>